<protein>
    <submittedName>
        <fullName evidence="3">Uncharacterized protein</fullName>
    </submittedName>
</protein>
<sequence length="320" mass="34972">MTSSDAVKDKFYDALNALLRRAKSSDVVVVAGEMNAQVGRLCVSEIQLGGRHGMDLVFDSRCLRTIARVDWYRRIRSEAFRRRVSGCETGASIEECIQHQKLRWLEHVLRTPNHFLLKRVTEAEGWPTLDLAHGHEENISGDLEPRVHQSAAAAENLPTPPPPHLAAIVAPTLIFCGSIIPAMSQGTVPNKLVASDVLFYVSLGVGLPGLVLILTGIILTAVTGLMAHFSVAYVGIVLFLAGSITGAIAVSRIVSTNRCLKAMNLTAAEFIAKWNDEDAIFDLCYQPQTPTVRHSVNAAQHPDVSEQPNRLPMPPRKAIF</sequence>
<evidence type="ECO:0000313" key="3">
    <source>
        <dbReference type="EMBL" id="KER20693.1"/>
    </source>
</evidence>
<organism evidence="3 4">
    <name type="scientific">Opisthorchis viverrini</name>
    <name type="common">Southeast Asian liver fluke</name>
    <dbReference type="NCBI Taxonomy" id="6198"/>
    <lineage>
        <taxon>Eukaryota</taxon>
        <taxon>Metazoa</taxon>
        <taxon>Spiralia</taxon>
        <taxon>Lophotrochozoa</taxon>
        <taxon>Platyhelminthes</taxon>
        <taxon>Trematoda</taxon>
        <taxon>Digenea</taxon>
        <taxon>Opisthorchiida</taxon>
        <taxon>Opisthorchiata</taxon>
        <taxon>Opisthorchiidae</taxon>
        <taxon>Opisthorchis</taxon>
    </lineage>
</organism>
<feature type="transmembrane region" description="Helical" evidence="2">
    <location>
        <begin position="197"/>
        <end position="219"/>
    </location>
</feature>
<dbReference type="RefSeq" id="XP_009175567.1">
    <property type="nucleotide sequence ID" value="XM_009177303.1"/>
</dbReference>
<keyword evidence="4" id="KW-1185">Reference proteome</keyword>
<feature type="transmembrane region" description="Helical" evidence="2">
    <location>
        <begin position="231"/>
        <end position="254"/>
    </location>
</feature>
<keyword evidence="2" id="KW-0472">Membrane</keyword>
<evidence type="ECO:0000256" key="2">
    <source>
        <dbReference type="SAM" id="Phobius"/>
    </source>
</evidence>
<keyword evidence="2" id="KW-0812">Transmembrane</keyword>
<evidence type="ECO:0000256" key="1">
    <source>
        <dbReference type="SAM" id="MobiDB-lite"/>
    </source>
</evidence>
<feature type="region of interest" description="Disordered" evidence="1">
    <location>
        <begin position="299"/>
        <end position="320"/>
    </location>
</feature>
<reference evidence="3 4" key="1">
    <citation type="submission" date="2013-11" db="EMBL/GenBank/DDBJ databases">
        <title>Opisthorchis viverrini - life in the bile duct.</title>
        <authorList>
            <person name="Young N.D."/>
            <person name="Nagarajan N."/>
            <person name="Lin S.J."/>
            <person name="Korhonen P.K."/>
            <person name="Jex A.R."/>
            <person name="Hall R.S."/>
            <person name="Safavi-Hemami H."/>
            <person name="Kaewkong W."/>
            <person name="Bertrand D."/>
            <person name="Gao S."/>
            <person name="Seet Q."/>
            <person name="Wongkham S."/>
            <person name="Teh B.T."/>
            <person name="Wongkham C."/>
            <person name="Intapan P.M."/>
            <person name="Maleewong W."/>
            <person name="Yang X."/>
            <person name="Hu M."/>
            <person name="Wang Z."/>
            <person name="Hofmann A."/>
            <person name="Sternberg P.W."/>
            <person name="Tan P."/>
            <person name="Wang J."/>
            <person name="Gasser R.B."/>
        </authorList>
    </citation>
    <scope>NUCLEOTIDE SEQUENCE [LARGE SCALE GENOMIC DNA]</scope>
</reference>
<accession>A0A074Z174</accession>
<keyword evidence="2" id="KW-1133">Transmembrane helix</keyword>
<dbReference type="EMBL" id="KL597030">
    <property type="protein sequence ID" value="KER20693.1"/>
    <property type="molecule type" value="Genomic_DNA"/>
</dbReference>
<feature type="compositionally biased region" description="Pro residues" evidence="1">
    <location>
        <begin position="311"/>
        <end position="320"/>
    </location>
</feature>
<proteinExistence type="predicted"/>
<dbReference type="KEGG" id="ovi:T265_10824"/>
<evidence type="ECO:0000313" key="4">
    <source>
        <dbReference type="Proteomes" id="UP000054324"/>
    </source>
</evidence>
<name>A0A074Z174_OPIVI</name>
<dbReference type="GeneID" id="20324992"/>
<dbReference type="AlphaFoldDB" id="A0A074Z174"/>
<dbReference type="OrthoDB" id="6254079at2759"/>
<dbReference type="Proteomes" id="UP000054324">
    <property type="component" value="Unassembled WGS sequence"/>
</dbReference>
<dbReference type="CTD" id="20324992"/>
<gene>
    <name evidence="3" type="ORF">T265_10824</name>
</gene>